<evidence type="ECO:0000256" key="3">
    <source>
        <dbReference type="ARBA" id="ARBA00006702"/>
    </source>
</evidence>
<feature type="compositionally biased region" description="Polar residues" evidence="13">
    <location>
        <begin position="1"/>
        <end position="10"/>
    </location>
</feature>
<dbReference type="GO" id="GO:0016020">
    <property type="term" value="C:membrane"/>
    <property type="evidence" value="ECO:0007669"/>
    <property type="project" value="UniProtKB-SubCell"/>
</dbReference>
<dbReference type="GO" id="GO:0004722">
    <property type="term" value="F:protein serine/threonine phosphatase activity"/>
    <property type="evidence" value="ECO:0007669"/>
    <property type="project" value="UniProtKB-EC"/>
</dbReference>
<dbReference type="Pfam" id="PF00481">
    <property type="entry name" value="PP2C"/>
    <property type="match status" value="2"/>
</dbReference>
<comment type="cofactor">
    <cofactor evidence="1">
        <name>Mn(2+)</name>
        <dbReference type="ChEBI" id="CHEBI:29035"/>
    </cofactor>
</comment>
<protein>
    <recommendedName>
        <fullName evidence="4">protein-serine/threonine phosphatase</fullName>
        <ecNumber evidence="4">3.1.3.16</ecNumber>
    </recommendedName>
</protein>
<evidence type="ECO:0000313" key="15">
    <source>
        <dbReference type="EMBL" id="GMH95985.1"/>
    </source>
</evidence>
<sequence length="356" mass="39228">MGAYLSSPSLTKTTTTGTCPNPTNKTSKVTWSATSMQGWRKTMEDAHITRTDVPKAGVADGNSNGETMVFSVFDGHGGSEVALFAEHHFVEELVKTKEWKEGDVGKSLVETFHKLDEMVDSSEYREELSRLTNGNKNKPQGGAAEEGDGEERISTANAIDLFQKLLTMNKDKEGKEDDDDSSKTITVANAGDSRAVLCREGGKVFPLSYDHKPSDAVESTRIAEAGGFVNQFGRVNGNLNLSRSIGDLKYKQNVEVSRERQMITAEPDLIEVEMEEGDEFIVVGCDGIWDCLTNEECCQFVRTRIDEMTTAEIVEECLDTIVSEDPRSTQGIGGDNMSLLLIDLRSETREINKKKD</sequence>
<proteinExistence type="inferred from homology"/>
<dbReference type="InterPro" id="IPR036457">
    <property type="entry name" value="PPM-type-like_dom_sf"/>
</dbReference>
<keyword evidence="5" id="KW-0479">Metal-binding</keyword>
<keyword evidence="6 12" id="KW-0378">Hydrolase</keyword>
<comment type="subcellular location">
    <subcellularLocation>
        <location evidence="2">Membrane</location>
        <topology evidence="2">Peripheral membrane protein</topology>
    </subcellularLocation>
</comment>
<evidence type="ECO:0000313" key="16">
    <source>
        <dbReference type="Proteomes" id="UP001165160"/>
    </source>
</evidence>
<keyword evidence="8 12" id="KW-0904">Protein phosphatase</keyword>
<organism evidence="15 16">
    <name type="scientific">Triparma verrucosa</name>
    <dbReference type="NCBI Taxonomy" id="1606542"/>
    <lineage>
        <taxon>Eukaryota</taxon>
        <taxon>Sar</taxon>
        <taxon>Stramenopiles</taxon>
        <taxon>Ochrophyta</taxon>
        <taxon>Bolidophyceae</taxon>
        <taxon>Parmales</taxon>
        <taxon>Triparmaceae</taxon>
        <taxon>Triparma</taxon>
    </lineage>
</organism>
<dbReference type="InterPro" id="IPR001932">
    <property type="entry name" value="PPM-type_phosphatase-like_dom"/>
</dbReference>
<evidence type="ECO:0000259" key="14">
    <source>
        <dbReference type="PROSITE" id="PS51746"/>
    </source>
</evidence>
<dbReference type="SMART" id="SM00332">
    <property type="entry name" value="PP2Cc"/>
    <property type="match status" value="1"/>
</dbReference>
<dbReference type="GO" id="GO:0046872">
    <property type="term" value="F:metal ion binding"/>
    <property type="evidence" value="ECO:0007669"/>
    <property type="project" value="UniProtKB-KW"/>
</dbReference>
<evidence type="ECO:0000256" key="13">
    <source>
        <dbReference type="SAM" id="MobiDB-lite"/>
    </source>
</evidence>
<evidence type="ECO:0000256" key="4">
    <source>
        <dbReference type="ARBA" id="ARBA00013081"/>
    </source>
</evidence>
<dbReference type="PROSITE" id="PS01032">
    <property type="entry name" value="PPM_1"/>
    <property type="match status" value="1"/>
</dbReference>
<dbReference type="InterPro" id="IPR015655">
    <property type="entry name" value="PP2C"/>
</dbReference>
<evidence type="ECO:0000256" key="11">
    <source>
        <dbReference type="ARBA" id="ARBA00048336"/>
    </source>
</evidence>
<feature type="domain" description="PPM-type phosphatase" evidence="14">
    <location>
        <begin position="30"/>
        <end position="344"/>
    </location>
</feature>
<evidence type="ECO:0000256" key="1">
    <source>
        <dbReference type="ARBA" id="ARBA00001936"/>
    </source>
</evidence>
<evidence type="ECO:0000256" key="12">
    <source>
        <dbReference type="RuleBase" id="RU003465"/>
    </source>
</evidence>
<dbReference type="EMBL" id="BRXX01000177">
    <property type="protein sequence ID" value="GMH95985.1"/>
    <property type="molecule type" value="Genomic_DNA"/>
</dbReference>
<dbReference type="InterPro" id="IPR000222">
    <property type="entry name" value="PP2C_BS"/>
</dbReference>
<feature type="region of interest" description="Disordered" evidence="13">
    <location>
        <begin position="1"/>
        <end position="29"/>
    </location>
</feature>
<keyword evidence="9" id="KW-0464">Manganese</keyword>
<dbReference type="PANTHER" id="PTHR13832:SF803">
    <property type="entry name" value="PROTEIN PHOSPHATASE 1G"/>
    <property type="match status" value="1"/>
</dbReference>
<evidence type="ECO:0000256" key="9">
    <source>
        <dbReference type="ARBA" id="ARBA00023211"/>
    </source>
</evidence>
<comment type="catalytic activity">
    <reaction evidence="10">
        <text>O-phospho-L-seryl-[protein] + H2O = L-seryl-[protein] + phosphate</text>
        <dbReference type="Rhea" id="RHEA:20629"/>
        <dbReference type="Rhea" id="RHEA-COMP:9863"/>
        <dbReference type="Rhea" id="RHEA-COMP:11604"/>
        <dbReference type="ChEBI" id="CHEBI:15377"/>
        <dbReference type="ChEBI" id="CHEBI:29999"/>
        <dbReference type="ChEBI" id="CHEBI:43474"/>
        <dbReference type="ChEBI" id="CHEBI:83421"/>
        <dbReference type="EC" id="3.1.3.16"/>
    </reaction>
</comment>
<comment type="catalytic activity">
    <reaction evidence="11">
        <text>O-phospho-L-threonyl-[protein] + H2O = L-threonyl-[protein] + phosphate</text>
        <dbReference type="Rhea" id="RHEA:47004"/>
        <dbReference type="Rhea" id="RHEA-COMP:11060"/>
        <dbReference type="Rhea" id="RHEA-COMP:11605"/>
        <dbReference type="ChEBI" id="CHEBI:15377"/>
        <dbReference type="ChEBI" id="CHEBI:30013"/>
        <dbReference type="ChEBI" id="CHEBI:43474"/>
        <dbReference type="ChEBI" id="CHEBI:61977"/>
        <dbReference type="EC" id="3.1.3.16"/>
    </reaction>
</comment>
<evidence type="ECO:0000256" key="5">
    <source>
        <dbReference type="ARBA" id="ARBA00022723"/>
    </source>
</evidence>
<dbReference type="SUPFAM" id="SSF81606">
    <property type="entry name" value="PP2C-like"/>
    <property type="match status" value="1"/>
</dbReference>
<evidence type="ECO:0000256" key="7">
    <source>
        <dbReference type="ARBA" id="ARBA00022842"/>
    </source>
</evidence>
<feature type="compositionally biased region" description="Low complexity" evidence="13">
    <location>
        <begin position="11"/>
        <end position="26"/>
    </location>
</feature>
<accession>A0A9W7BXM8</accession>
<dbReference type="Proteomes" id="UP001165160">
    <property type="component" value="Unassembled WGS sequence"/>
</dbReference>
<gene>
    <name evidence="15" type="ORF">TrVE_jg10996</name>
</gene>
<dbReference type="AlphaFoldDB" id="A0A9W7BXM8"/>
<evidence type="ECO:0000256" key="2">
    <source>
        <dbReference type="ARBA" id="ARBA00004170"/>
    </source>
</evidence>
<dbReference type="PANTHER" id="PTHR13832">
    <property type="entry name" value="PROTEIN PHOSPHATASE 2C"/>
    <property type="match status" value="1"/>
</dbReference>
<reference evidence="16" key="1">
    <citation type="journal article" date="2023" name="Commun. Biol.">
        <title>Genome analysis of Parmales, the sister group of diatoms, reveals the evolutionary specialization of diatoms from phago-mixotrophs to photoautotrophs.</title>
        <authorList>
            <person name="Ban H."/>
            <person name="Sato S."/>
            <person name="Yoshikawa S."/>
            <person name="Yamada K."/>
            <person name="Nakamura Y."/>
            <person name="Ichinomiya M."/>
            <person name="Sato N."/>
            <person name="Blanc-Mathieu R."/>
            <person name="Endo H."/>
            <person name="Kuwata A."/>
            <person name="Ogata H."/>
        </authorList>
    </citation>
    <scope>NUCLEOTIDE SEQUENCE [LARGE SCALE GENOMIC DNA]</scope>
    <source>
        <strain evidence="16">NIES 3699</strain>
    </source>
</reference>
<feature type="region of interest" description="Disordered" evidence="13">
    <location>
        <begin position="123"/>
        <end position="151"/>
    </location>
</feature>
<dbReference type="CDD" id="cd00143">
    <property type="entry name" value="PP2Cc"/>
    <property type="match status" value="1"/>
</dbReference>
<name>A0A9W7BXM8_9STRA</name>
<comment type="caution">
    <text evidence="15">The sequence shown here is derived from an EMBL/GenBank/DDBJ whole genome shotgun (WGS) entry which is preliminary data.</text>
</comment>
<dbReference type="EC" id="3.1.3.16" evidence="4"/>
<evidence type="ECO:0000256" key="6">
    <source>
        <dbReference type="ARBA" id="ARBA00022801"/>
    </source>
</evidence>
<dbReference type="Gene3D" id="3.60.40.10">
    <property type="entry name" value="PPM-type phosphatase domain"/>
    <property type="match status" value="1"/>
</dbReference>
<dbReference type="PROSITE" id="PS51746">
    <property type="entry name" value="PPM_2"/>
    <property type="match status" value="1"/>
</dbReference>
<keyword evidence="16" id="KW-1185">Reference proteome</keyword>
<evidence type="ECO:0000256" key="10">
    <source>
        <dbReference type="ARBA" id="ARBA00047761"/>
    </source>
</evidence>
<comment type="similarity">
    <text evidence="3 12">Belongs to the PP2C family.</text>
</comment>
<evidence type="ECO:0000256" key="8">
    <source>
        <dbReference type="ARBA" id="ARBA00022912"/>
    </source>
</evidence>
<keyword evidence="7" id="KW-0460">Magnesium</keyword>